<evidence type="ECO:0000256" key="3">
    <source>
        <dbReference type="ARBA" id="ARBA00022729"/>
    </source>
</evidence>
<dbReference type="PROSITE" id="PS50835">
    <property type="entry name" value="IG_LIKE"/>
    <property type="match status" value="1"/>
</dbReference>
<evidence type="ECO:0000256" key="4">
    <source>
        <dbReference type="ARBA" id="ARBA00022859"/>
    </source>
</evidence>
<dbReference type="GO" id="GO:0005886">
    <property type="term" value="C:plasma membrane"/>
    <property type="evidence" value="ECO:0007669"/>
    <property type="project" value="UniProtKB-SubCell"/>
</dbReference>
<dbReference type="InterPro" id="IPR013106">
    <property type="entry name" value="Ig_V-set"/>
</dbReference>
<evidence type="ECO:0000256" key="2">
    <source>
        <dbReference type="ARBA" id="ARBA00022475"/>
    </source>
</evidence>
<evidence type="ECO:0000256" key="1">
    <source>
        <dbReference type="ARBA" id="ARBA00004236"/>
    </source>
</evidence>
<dbReference type="Pfam" id="PF07686">
    <property type="entry name" value="V-set"/>
    <property type="match status" value="1"/>
</dbReference>
<feature type="domain" description="Ig-like" evidence="9">
    <location>
        <begin position="21"/>
        <end position="114"/>
    </location>
</feature>
<keyword evidence="8" id="KW-1133">Transmembrane helix</keyword>
<evidence type="ECO:0000256" key="6">
    <source>
        <dbReference type="ARBA" id="ARBA00023157"/>
    </source>
</evidence>
<evidence type="ECO:0000256" key="8">
    <source>
        <dbReference type="SAM" id="Phobius"/>
    </source>
</evidence>
<dbReference type="Proteomes" id="UP000261540">
    <property type="component" value="Unplaced"/>
</dbReference>
<keyword evidence="7" id="KW-0325">Glycoprotein</keyword>
<dbReference type="InterPro" id="IPR013783">
    <property type="entry name" value="Ig-like_fold"/>
</dbReference>
<dbReference type="SMART" id="SM00409">
    <property type="entry name" value="IG"/>
    <property type="match status" value="1"/>
</dbReference>
<dbReference type="GO" id="GO:0009617">
    <property type="term" value="P:response to bacterium"/>
    <property type="evidence" value="ECO:0007669"/>
    <property type="project" value="TreeGrafter"/>
</dbReference>
<dbReference type="InterPro" id="IPR007110">
    <property type="entry name" value="Ig-like_dom"/>
</dbReference>
<dbReference type="SUPFAM" id="SSF48726">
    <property type="entry name" value="Immunoglobulin"/>
    <property type="match status" value="1"/>
</dbReference>
<dbReference type="AlphaFoldDB" id="A0A3B3QLX7"/>
<keyword evidence="3" id="KW-0732">Signal</keyword>
<keyword evidence="11" id="KW-1185">Reference proteome</keyword>
<organism evidence="10 11">
    <name type="scientific">Paramormyrops kingsleyae</name>
    <dbReference type="NCBI Taxonomy" id="1676925"/>
    <lineage>
        <taxon>Eukaryota</taxon>
        <taxon>Metazoa</taxon>
        <taxon>Chordata</taxon>
        <taxon>Craniata</taxon>
        <taxon>Vertebrata</taxon>
        <taxon>Euteleostomi</taxon>
        <taxon>Actinopterygii</taxon>
        <taxon>Neopterygii</taxon>
        <taxon>Teleostei</taxon>
        <taxon>Osteoglossocephala</taxon>
        <taxon>Osteoglossomorpha</taxon>
        <taxon>Osteoglossiformes</taxon>
        <taxon>Mormyridae</taxon>
        <taxon>Paramormyrops</taxon>
    </lineage>
</organism>
<dbReference type="PANTHER" id="PTHR19433">
    <property type="entry name" value="T-CELL RECEPTOR ALPHA CHAIN V REGION-RELATED"/>
    <property type="match status" value="1"/>
</dbReference>
<feature type="transmembrane region" description="Helical" evidence="8">
    <location>
        <begin position="158"/>
        <end position="181"/>
    </location>
</feature>
<keyword evidence="5 8" id="KW-0472">Membrane</keyword>
<name>A0A3B3QLX7_9TELE</name>
<accession>A0A3B3QLX7</accession>
<dbReference type="GO" id="GO:0002376">
    <property type="term" value="P:immune system process"/>
    <property type="evidence" value="ECO:0007669"/>
    <property type="project" value="UniProtKB-KW"/>
</dbReference>
<evidence type="ECO:0000313" key="11">
    <source>
        <dbReference type="Proteomes" id="UP000261540"/>
    </source>
</evidence>
<dbReference type="Ensembl" id="ENSPKIT00000031793.1">
    <property type="protein sequence ID" value="ENSPKIP00000007727.1"/>
    <property type="gene ID" value="ENSPKIG00000023516.1"/>
</dbReference>
<dbReference type="Gene3D" id="2.60.40.10">
    <property type="entry name" value="Immunoglobulins"/>
    <property type="match status" value="1"/>
</dbReference>
<keyword evidence="4" id="KW-0391">Immunity</keyword>
<keyword evidence="2" id="KW-1003">Cell membrane</keyword>
<dbReference type="InterPro" id="IPR003599">
    <property type="entry name" value="Ig_sub"/>
</dbReference>
<protein>
    <recommendedName>
        <fullName evidence="9">Ig-like domain-containing protein</fullName>
    </recommendedName>
</protein>
<reference evidence="10" key="2">
    <citation type="submission" date="2025-09" db="UniProtKB">
        <authorList>
            <consortium name="Ensembl"/>
        </authorList>
    </citation>
    <scope>IDENTIFICATION</scope>
</reference>
<evidence type="ECO:0000256" key="7">
    <source>
        <dbReference type="ARBA" id="ARBA00023180"/>
    </source>
</evidence>
<proteinExistence type="predicted"/>
<sequence length="223" mass="25487">MLKLEKNWTKILLFAAIRLIPGVLLVYPDSVNMPRGENVTLLCTNIMKNEGFVAWFRQANRSVPLCILSTYSTSGNVLYYNGATAEHTKMTVTKNNISLRITAVDLYDTGLYFCGMWVETSMIFVNATFLHIRGNIPEEDDLHRELPKYDNVGKETSLFPVLVIVGIVAIIQLLVIVILVVRGRLQDRNKDSKGNSIQQIQDEQVNIFYLNRKNFQVWIMDKN</sequence>
<evidence type="ECO:0000259" key="9">
    <source>
        <dbReference type="PROSITE" id="PS50835"/>
    </source>
</evidence>
<evidence type="ECO:0000313" key="10">
    <source>
        <dbReference type="Ensembl" id="ENSPKIP00000007727.1"/>
    </source>
</evidence>
<comment type="subcellular location">
    <subcellularLocation>
        <location evidence="1">Cell membrane</location>
    </subcellularLocation>
</comment>
<dbReference type="InterPro" id="IPR052051">
    <property type="entry name" value="TCR_complex_component"/>
</dbReference>
<reference evidence="10" key="1">
    <citation type="submission" date="2025-08" db="UniProtKB">
        <authorList>
            <consortium name="Ensembl"/>
        </authorList>
    </citation>
    <scope>IDENTIFICATION</scope>
</reference>
<keyword evidence="8" id="KW-0812">Transmembrane</keyword>
<dbReference type="InterPro" id="IPR036179">
    <property type="entry name" value="Ig-like_dom_sf"/>
</dbReference>
<keyword evidence="6" id="KW-1015">Disulfide bond</keyword>
<dbReference type="PANTHER" id="PTHR19433:SF111">
    <property type="entry name" value="T CELL RECEPTOR ALPHA VARIABLE 4"/>
    <property type="match status" value="1"/>
</dbReference>
<evidence type="ECO:0000256" key="5">
    <source>
        <dbReference type="ARBA" id="ARBA00023136"/>
    </source>
</evidence>
<dbReference type="STRING" id="1676925.ENSPKIP00000007727"/>
<dbReference type="GeneTree" id="ENSGT01110000270174"/>